<gene>
    <name evidence="5" type="ORF">OBBRIDRAFT_755221</name>
</gene>
<dbReference type="PANTHER" id="PTHR46720">
    <property type="entry name" value="HYDROXYLASE, PUTATIVE (AFU_ORTHOLOGUE AFUA_3G01460)-RELATED"/>
    <property type="match status" value="1"/>
</dbReference>
<keyword evidence="1" id="KW-0285">Flavoprotein</keyword>
<dbReference type="PRINTS" id="PR00420">
    <property type="entry name" value="RNGMNOXGNASE"/>
</dbReference>
<keyword evidence="2" id="KW-0274">FAD</keyword>
<keyword evidence="6" id="KW-1185">Reference proteome</keyword>
<accession>A0A8E2AW17</accession>
<proteinExistence type="predicted"/>
<evidence type="ECO:0000313" key="5">
    <source>
        <dbReference type="EMBL" id="OCH90229.1"/>
    </source>
</evidence>
<dbReference type="PANTHER" id="PTHR46720:SF3">
    <property type="entry name" value="FAD-BINDING DOMAIN-CONTAINING PROTEIN-RELATED"/>
    <property type="match status" value="1"/>
</dbReference>
<dbReference type="OrthoDB" id="417877at2759"/>
<dbReference type="SUPFAM" id="SSF51905">
    <property type="entry name" value="FAD/NAD(P)-binding domain"/>
    <property type="match status" value="1"/>
</dbReference>
<dbReference type="GO" id="GO:0071949">
    <property type="term" value="F:FAD binding"/>
    <property type="evidence" value="ECO:0007669"/>
    <property type="project" value="InterPro"/>
</dbReference>
<dbReference type="EMBL" id="KV722408">
    <property type="protein sequence ID" value="OCH90229.1"/>
    <property type="molecule type" value="Genomic_DNA"/>
</dbReference>
<evidence type="ECO:0000313" key="6">
    <source>
        <dbReference type="Proteomes" id="UP000250043"/>
    </source>
</evidence>
<dbReference type="Pfam" id="PF01494">
    <property type="entry name" value="FAD_binding_3"/>
    <property type="match status" value="2"/>
</dbReference>
<reference evidence="5 6" key="1">
    <citation type="submission" date="2016-07" db="EMBL/GenBank/DDBJ databases">
        <title>Draft genome of the white-rot fungus Obba rivulosa 3A-2.</title>
        <authorList>
            <consortium name="DOE Joint Genome Institute"/>
            <person name="Miettinen O."/>
            <person name="Riley R."/>
            <person name="Acob R."/>
            <person name="Barry K."/>
            <person name="Cullen D."/>
            <person name="De Vries R."/>
            <person name="Hainaut M."/>
            <person name="Hatakka A."/>
            <person name="Henrissat B."/>
            <person name="Hilden K."/>
            <person name="Kuo R."/>
            <person name="Labutti K."/>
            <person name="Lipzen A."/>
            <person name="Makela M.R."/>
            <person name="Sandor L."/>
            <person name="Spatafora J.W."/>
            <person name="Grigoriev I.V."/>
            <person name="Hibbett D.S."/>
        </authorList>
    </citation>
    <scope>NUCLEOTIDE SEQUENCE [LARGE SCALE GENOMIC DNA]</scope>
    <source>
        <strain evidence="5 6">3A-2</strain>
    </source>
</reference>
<dbReference type="Gene3D" id="3.50.50.60">
    <property type="entry name" value="FAD/NAD(P)-binding domain"/>
    <property type="match status" value="1"/>
</dbReference>
<evidence type="ECO:0000256" key="1">
    <source>
        <dbReference type="ARBA" id="ARBA00022630"/>
    </source>
</evidence>
<evidence type="ECO:0000256" key="3">
    <source>
        <dbReference type="ARBA" id="ARBA00023002"/>
    </source>
</evidence>
<evidence type="ECO:0000256" key="2">
    <source>
        <dbReference type="ARBA" id="ARBA00022827"/>
    </source>
</evidence>
<dbReference type="InterPro" id="IPR002938">
    <property type="entry name" value="FAD-bd"/>
</dbReference>
<dbReference type="Proteomes" id="UP000250043">
    <property type="component" value="Unassembled WGS sequence"/>
</dbReference>
<dbReference type="GO" id="GO:0016491">
    <property type="term" value="F:oxidoreductase activity"/>
    <property type="evidence" value="ECO:0007669"/>
    <property type="project" value="UniProtKB-KW"/>
</dbReference>
<dbReference type="InterPro" id="IPR051104">
    <property type="entry name" value="FAD_monoxygenase"/>
</dbReference>
<name>A0A8E2AW17_9APHY</name>
<sequence length="452" mass="49926">MTKGLNVAIVGGGITGLAFAIALSKDAPDLNVDIYEATSSFSTIGAGIGMWPRVWEIMEIYGLAEALDQQQGANPGDGRFRYRRSDLPSGIQIGEAKVGVRTYHRADFLQVLLEHVPQHYGTHFSKRLASYDDDPEQGTVTLRFTDGSSATCDVLVASDGIKSAVRQTMYTRLAEKARCEGATPEEVEILLNHVPATWSGELVYRHLITREDIEKAFPNHPSLNGPTLYMSEHRYIITYPISQGRAFNTGAFIAYPGRYGSIYEGPWTREATQDELRTAFTGCEPAAQVILDLMVRPSVWAINIVPPIPTYTFGRVVLLGDAAHAMRPHQGAGAGQGVEDGFVLAAVLGSPLTTRQTLSVALEAYDKIRRPVVEETIRRSIEMGQSYFLERPWSSCHEDLATASEAQALKFREPSIIHAFEDSVRDLYAWAWFGSAQPQRRQVRDVLGAMIM</sequence>
<evidence type="ECO:0000259" key="4">
    <source>
        <dbReference type="Pfam" id="PF01494"/>
    </source>
</evidence>
<keyword evidence="3" id="KW-0560">Oxidoreductase</keyword>
<dbReference type="SUPFAM" id="SSF54373">
    <property type="entry name" value="FAD-linked reductases, C-terminal domain"/>
    <property type="match status" value="1"/>
</dbReference>
<feature type="domain" description="FAD-binding" evidence="4">
    <location>
        <begin position="6"/>
        <end position="179"/>
    </location>
</feature>
<dbReference type="InterPro" id="IPR036188">
    <property type="entry name" value="FAD/NAD-bd_sf"/>
</dbReference>
<dbReference type="GO" id="GO:0044550">
    <property type="term" value="P:secondary metabolite biosynthetic process"/>
    <property type="evidence" value="ECO:0007669"/>
    <property type="project" value="TreeGrafter"/>
</dbReference>
<protein>
    <submittedName>
        <fullName evidence="5">Salicylate hydroxylase</fullName>
    </submittedName>
</protein>
<organism evidence="5 6">
    <name type="scientific">Obba rivulosa</name>
    <dbReference type="NCBI Taxonomy" id="1052685"/>
    <lineage>
        <taxon>Eukaryota</taxon>
        <taxon>Fungi</taxon>
        <taxon>Dikarya</taxon>
        <taxon>Basidiomycota</taxon>
        <taxon>Agaricomycotina</taxon>
        <taxon>Agaricomycetes</taxon>
        <taxon>Polyporales</taxon>
        <taxon>Gelatoporiaceae</taxon>
        <taxon>Obba</taxon>
    </lineage>
</organism>
<feature type="domain" description="FAD-binding" evidence="4">
    <location>
        <begin position="310"/>
        <end position="380"/>
    </location>
</feature>
<dbReference type="AlphaFoldDB" id="A0A8E2AW17"/>